<comment type="caution">
    <text evidence="1">The sequence shown here is derived from an EMBL/GenBank/DDBJ whole genome shotgun (WGS) entry which is preliminary data.</text>
</comment>
<organism evidence="1 2">
    <name type="scientific">Anisodus tanguticus</name>
    <dbReference type="NCBI Taxonomy" id="243964"/>
    <lineage>
        <taxon>Eukaryota</taxon>
        <taxon>Viridiplantae</taxon>
        <taxon>Streptophyta</taxon>
        <taxon>Embryophyta</taxon>
        <taxon>Tracheophyta</taxon>
        <taxon>Spermatophyta</taxon>
        <taxon>Magnoliopsida</taxon>
        <taxon>eudicotyledons</taxon>
        <taxon>Gunneridae</taxon>
        <taxon>Pentapetalae</taxon>
        <taxon>asterids</taxon>
        <taxon>lamiids</taxon>
        <taxon>Solanales</taxon>
        <taxon>Solanaceae</taxon>
        <taxon>Solanoideae</taxon>
        <taxon>Hyoscyameae</taxon>
        <taxon>Anisodus</taxon>
    </lineage>
</organism>
<gene>
    <name evidence="1" type="ORF">RND71_020732</name>
</gene>
<evidence type="ECO:0000313" key="1">
    <source>
        <dbReference type="EMBL" id="KAK4358503.1"/>
    </source>
</evidence>
<sequence length="80" mass="8981">MPGQFWINTGKSKVPKKPFSTANSGSEFITVKPFDKITLASRAFTRFVHGSYKELETLYRIITITQTPEGLTIITNSTIK</sequence>
<proteinExistence type="predicted"/>
<accession>A0AAE1RWX5</accession>
<dbReference type="EMBL" id="JAVYJV010000011">
    <property type="protein sequence ID" value="KAK4358503.1"/>
    <property type="molecule type" value="Genomic_DNA"/>
</dbReference>
<dbReference type="AlphaFoldDB" id="A0AAE1RWX5"/>
<keyword evidence="2" id="KW-1185">Reference proteome</keyword>
<name>A0AAE1RWX5_9SOLA</name>
<protein>
    <submittedName>
        <fullName evidence="1">Uncharacterized protein</fullName>
    </submittedName>
</protein>
<evidence type="ECO:0000313" key="2">
    <source>
        <dbReference type="Proteomes" id="UP001291623"/>
    </source>
</evidence>
<reference evidence="1" key="1">
    <citation type="submission" date="2023-12" db="EMBL/GenBank/DDBJ databases">
        <title>Genome assembly of Anisodus tanguticus.</title>
        <authorList>
            <person name="Wang Y.-J."/>
        </authorList>
    </citation>
    <scope>NUCLEOTIDE SEQUENCE</scope>
    <source>
        <strain evidence="1">KB-2021</strain>
        <tissue evidence="1">Leaf</tissue>
    </source>
</reference>
<dbReference type="Proteomes" id="UP001291623">
    <property type="component" value="Unassembled WGS sequence"/>
</dbReference>